<proteinExistence type="predicted"/>
<accession>A0A3L8DU55</accession>
<organism evidence="1 2">
    <name type="scientific">Ooceraea biroi</name>
    <name type="common">Clonal raider ant</name>
    <name type="synonym">Cerapachys biroi</name>
    <dbReference type="NCBI Taxonomy" id="2015173"/>
    <lineage>
        <taxon>Eukaryota</taxon>
        <taxon>Metazoa</taxon>
        <taxon>Ecdysozoa</taxon>
        <taxon>Arthropoda</taxon>
        <taxon>Hexapoda</taxon>
        <taxon>Insecta</taxon>
        <taxon>Pterygota</taxon>
        <taxon>Neoptera</taxon>
        <taxon>Endopterygota</taxon>
        <taxon>Hymenoptera</taxon>
        <taxon>Apocrita</taxon>
        <taxon>Aculeata</taxon>
        <taxon>Formicoidea</taxon>
        <taxon>Formicidae</taxon>
        <taxon>Dorylinae</taxon>
        <taxon>Ooceraea</taxon>
    </lineage>
</organism>
<dbReference type="Proteomes" id="UP000279307">
    <property type="component" value="Chromosome 4"/>
</dbReference>
<dbReference type="EMBL" id="QOIP01000004">
    <property type="protein sequence ID" value="RLU23822.1"/>
    <property type="molecule type" value="Genomic_DNA"/>
</dbReference>
<evidence type="ECO:0000313" key="1">
    <source>
        <dbReference type="EMBL" id="RLU23822.1"/>
    </source>
</evidence>
<name>A0A3L8DU55_OOCBI</name>
<gene>
    <name evidence="1" type="ORF">DMN91_004030</name>
</gene>
<reference evidence="1 2" key="1">
    <citation type="journal article" date="2018" name="Genome Res.">
        <title>The genomic architecture and molecular evolution of ant odorant receptors.</title>
        <authorList>
            <person name="McKenzie S.K."/>
            <person name="Kronauer D.J.C."/>
        </authorList>
    </citation>
    <scope>NUCLEOTIDE SEQUENCE [LARGE SCALE GENOMIC DNA]</scope>
    <source>
        <strain evidence="1">Clonal line C1</strain>
    </source>
</reference>
<comment type="caution">
    <text evidence="1">The sequence shown here is derived from an EMBL/GenBank/DDBJ whole genome shotgun (WGS) entry which is preliminary data.</text>
</comment>
<sequence>MVVGRLKCVISLTVIEFGISLLYSWKSDDTVGTFVAGLKVIARKIEALESVDFGNKLNEKLLMAKILGCLPKDYDNCVISWSLLSIEMSLEAFLEKLANRSKLASTPVI</sequence>
<evidence type="ECO:0000313" key="2">
    <source>
        <dbReference type="Proteomes" id="UP000279307"/>
    </source>
</evidence>
<protein>
    <submittedName>
        <fullName evidence="1">Uncharacterized protein</fullName>
    </submittedName>
</protein>
<dbReference type="AlphaFoldDB" id="A0A3L8DU55"/>